<dbReference type="SUPFAM" id="SSF47384">
    <property type="entry name" value="Homodimeric domain of signal transducing histidine kinase"/>
    <property type="match status" value="1"/>
</dbReference>
<dbReference type="Pfam" id="PF00672">
    <property type="entry name" value="HAMP"/>
    <property type="match status" value="1"/>
</dbReference>
<dbReference type="Proteomes" id="UP000617951">
    <property type="component" value="Unassembled WGS sequence"/>
</dbReference>
<keyword evidence="13 14" id="KW-0472">Membrane</keyword>
<keyword evidence="8" id="KW-0547">Nucleotide-binding</keyword>
<dbReference type="InterPro" id="IPR036890">
    <property type="entry name" value="HATPase_C_sf"/>
</dbReference>
<dbReference type="InterPro" id="IPR005467">
    <property type="entry name" value="His_kinase_dom"/>
</dbReference>
<dbReference type="PANTHER" id="PTHR45528">
    <property type="entry name" value="SENSOR HISTIDINE KINASE CPXA"/>
    <property type="match status" value="1"/>
</dbReference>
<reference evidence="17" key="1">
    <citation type="submission" date="2020-08" db="EMBL/GenBank/DDBJ databases">
        <title>Genome public.</title>
        <authorList>
            <person name="Liu C."/>
            <person name="Sun Q."/>
        </authorList>
    </citation>
    <scope>NUCLEOTIDE SEQUENCE</scope>
    <source>
        <strain evidence="17">NSJ-63</strain>
    </source>
</reference>
<feature type="transmembrane region" description="Helical" evidence="14">
    <location>
        <begin position="12"/>
        <end position="39"/>
    </location>
</feature>
<comment type="catalytic activity">
    <reaction evidence="1">
        <text>ATP + protein L-histidine = ADP + protein N-phospho-L-histidine.</text>
        <dbReference type="EC" id="2.7.13.3"/>
    </reaction>
</comment>
<organism evidence="17 18">
    <name type="scientific">Guopingia tenuis</name>
    <dbReference type="NCBI Taxonomy" id="2763656"/>
    <lineage>
        <taxon>Bacteria</taxon>
        <taxon>Bacillati</taxon>
        <taxon>Bacillota</taxon>
        <taxon>Clostridia</taxon>
        <taxon>Christensenellales</taxon>
        <taxon>Christensenellaceae</taxon>
        <taxon>Guopingia</taxon>
    </lineage>
</organism>
<keyword evidence="12" id="KW-0902">Two-component regulatory system</keyword>
<dbReference type="SUPFAM" id="SSF55874">
    <property type="entry name" value="ATPase domain of HSP90 chaperone/DNA topoisomerase II/histidine kinase"/>
    <property type="match status" value="1"/>
</dbReference>
<protein>
    <recommendedName>
        <fullName evidence="3">histidine kinase</fullName>
        <ecNumber evidence="3">2.7.13.3</ecNumber>
    </recommendedName>
</protein>
<dbReference type="FunFam" id="1.10.287.130:FF:000001">
    <property type="entry name" value="Two-component sensor histidine kinase"/>
    <property type="match status" value="1"/>
</dbReference>
<keyword evidence="18" id="KW-1185">Reference proteome</keyword>
<keyword evidence="7 14" id="KW-0812">Transmembrane</keyword>
<dbReference type="Pfam" id="PF00512">
    <property type="entry name" value="HisKA"/>
    <property type="match status" value="1"/>
</dbReference>
<evidence type="ECO:0000256" key="5">
    <source>
        <dbReference type="ARBA" id="ARBA00022553"/>
    </source>
</evidence>
<evidence type="ECO:0000256" key="9">
    <source>
        <dbReference type="ARBA" id="ARBA00022777"/>
    </source>
</evidence>
<keyword evidence="6" id="KW-0808">Transferase</keyword>
<keyword evidence="10 17" id="KW-0067">ATP-binding</keyword>
<dbReference type="GO" id="GO:0000155">
    <property type="term" value="F:phosphorelay sensor kinase activity"/>
    <property type="evidence" value="ECO:0007669"/>
    <property type="project" value="InterPro"/>
</dbReference>
<gene>
    <name evidence="17" type="ORF">H8693_00810</name>
</gene>
<comment type="subcellular location">
    <subcellularLocation>
        <location evidence="2">Cell membrane</location>
        <topology evidence="2">Multi-pass membrane protein</topology>
    </subcellularLocation>
</comment>
<dbReference type="PROSITE" id="PS50885">
    <property type="entry name" value="HAMP"/>
    <property type="match status" value="1"/>
</dbReference>
<keyword evidence="11 14" id="KW-1133">Transmembrane helix</keyword>
<evidence type="ECO:0000256" key="6">
    <source>
        <dbReference type="ARBA" id="ARBA00022679"/>
    </source>
</evidence>
<evidence type="ECO:0000259" key="16">
    <source>
        <dbReference type="PROSITE" id="PS50885"/>
    </source>
</evidence>
<dbReference type="PRINTS" id="PR00344">
    <property type="entry name" value="BCTRLSENSOR"/>
</dbReference>
<dbReference type="RefSeq" id="WP_249279381.1">
    <property type="nucleotide sequence ID" value="NZ_JACRSS010000001.1"/>
</dbReference>
<dbReference type="SUPFAM" id="SSF158472">
    <property type="entry name" value="HAMP domain-like"/>
    <property type="match status" value="1"/>
</dbReference>
<evidence type="ECO:0000313" key="17">
    <source>
        <dbReference type="EMBL" id="MBC8537473.1"/>
    </source>
</evidence>
<sequence length="488" mass="54963">MKLKKNSIKLKIWLYFLLFAVVILCGLWLFQTVFINGYYRNMKQNSIVSGAQTLVEQYASGVVGTTYAKMASVAMENDLAVNIVDLEGRTLFAYSPAGRRYGQELALYFNGFGQSAVKKNAVNLLARQIREQESGALFEYFDNSNGQQMFVYSTLVTDANGDVAVLIVTSQLQPLNETVKILSEQLIYVTVGILGIAFVLSFVIAQKVSRPLEKITEKAAVLSQGNYDVTFEAGGYSEVNQLAHTLNYATSGLKQVEKLRTELISNVSHDLRTPLTMIKAYAEMIRDISGNNEEKRNQHLAVIVEECDRLSDFVQDLLDVSKLQAGVIEYHPMEFNLSELIQKTLGRFDVLKEKQGYTIVLQGRSDVFAYGDEKKIEQALYNLLSNAVNYTGEDKKIFITLEETEQKVRVSIRDTGPGIPKEDLEHIWERYYRVDKEHKRAVAGSGIGLAIVKSVFLLHKTDFGVESEPGHGSTFWFELYKQEPQRGN</sequence>
<dbReference type="FunFam" id="3.30.565.10:FF:000006">
    <property type="entry name" value="Sensor histidine kinase WalK"/>
    <property type="match status" value="1"/>
</dbReference>
<feature type="transmembrane region" description="Helical" evidence="14">
    <location>
        <begin position="186"/>
        <end position="205"/>
    </location>
</feature>
<dbReference type="InterPro" id="IPR003660">
    <property type="entry name" value="HAMP_dom"/>
</dbReference>
<proteinExistence type="predicted"/>
<dbReference type="SMART" id="SM00388">
    <property type="entry name" value="HisKA"/>
    <property type="match status" value="1"/>
</dbReference>
<evidence type="ECO:0000256" key="4">
    <source>
        <dbReference type="ARBA" id="ARBA00022475"/>
    </source>
</evidence>
<evidence type="ECO:0000256" key="7">
    <source>
        <dbReference type="ARBA" id="ARBA00022692"/>
    </source>
</evidence>
<dbReference type="Pfam" id="PF02518">
    <property type="entry name" value="HATPase_c"/>
    <property type="match status" value="1"/>
</dbReference>
<dbReference type="SMART" id="SM00304">
    <property type="entry name" value="HAMP"/>
    <property type="match status" value="1"/>
</dbReference>
<evidence type="ECO:0000313" key="18">
    <source>
        <dbReference type="Proteomes" id="UP000617951"/>
    </source>
</evidence>
<evidence type="ECO:0000259" key="15">
    <source>
        <dbReference type="PROSITE" id="PS50109"/>
    </source>
</evidence>
<keyword evidence="5" id="KW-0597">Phosphoprotein</keyword>
<dbReference type="EMBL" id="JACRSS010000001">
    <property type="protein sequence ID" value="MBC8537473.1"/>
    <property type="molecule type" value="Genomic_DNA"/>
</dbReference>
<evidence type="ECO:0000256" key="13">
    <source>
        <dbReference type="ARBA" id="ARBA00023136"/>
    </source>
</evidence>
<dbReference type="GO" id="GO:0005524">
    <property type="term" value="F:ATP binding"/>
    <property type="evidence" value="ECO:0007669"/>
    <property type="project" value="UniProtKB-KW"/>
</dbReference>
<dbReference type="PROSITE" id="PS50109">
    <property type="entry name" value="HIS_KIN"/>
    <property type="match status" value="1"/>
</dbReference>
<accession>A0A926DF30</accession>
<name>A0A926DF30_9FIRM</name>
<feature type="domain" description="HAMP" evidence="16">
    <location>
        <begin position="206"/>
        <end position="258"/>
    </location>
</feature>
<dbReference type="CDD" id="cd06225">
    <property type="entry name" value="HAMP"/>
    <property type="match status" value="1"/>
</dbReference>
<comment type="caution">
    <text evidence="17">The sequence shown here is derived from an EMBL/GenBank/DDBJ whole genome shotgun (WGS) entry which is preliminary data.</text>
</comment>
<dbReference type="InterPro" id="IPR004358">
    <property type="entry name" value="Sig_transdc_His_kin-like_C"/>
</dbReference>
<dbReference type="InterPro" id="IPR050398">
    <property type="entry name" value="HssS/ArlS-like"/>
</dbReference>
<dbReference type="InterPro" id="IPR036097">
    <property type="entry name" value="HisK_dim/P_sf"/>
</dbReference>
<dbReference type="GO" id="GO:0005886">
    <property type="term" value="C:plasma membrane"/>
    <property type="evidence" value="ECO:0007669"/>
    <property type="project" value="UniProtKB-SubCell"/>
</dbReference>
<feature type="domain" description="Histidine kinase" evidence="15">
    <location>
        <begin position="266"/>
        <end position="483"/>
    </location>
</feature>
<dbReference type="Gene3D" id="6.10.340.10">
    <property type="match status" value="1"/>
</dbReference>
<dbReference type="Gene3D" id="3.30.565.10">
    <property type="entry name" value="Histidine kinase-like ATPase, C-terminal domain"/>
    <property type="match status" value="1"/>
</dbReference>
<dbReference type="SMART" id="SM00387">
    <property type="entry name" value="HATPase_c"/>
    <property type="match status" value="1"/>
</dbReference>
<evidence type="ECO:0000256" key="14">
    <source>
        <dbReference type="SAM" id="Phobius"/>
    </source>
</evidence>
<dbReference type="AlphaFoldDB" id="A0A926DF30"/>
<dbReference type="InterPro" id="IPR003661">
    <property type="entry name" value="HisK_dim/P_dom"/>
</dbReference>
<keyword evidence="9" id="KW-0418">Kinase</keyword>
<evidence type="ECO:0000256" key="11">
    <source>
        <dbReference type="ARBA" id="ARBA00022989"/>
    </source>
</evidence>
<evidence type="ECO:0000256" key="12">
    <source>
        <dbReference type="ARBA" id="ARBA00023012"/>
    </source>
</evidence>
<keyword evidence="4" id="KW-1003">Cell membrane</keyword>
<dbReference type="PANTHER" id="PTHR45528:SF1">
    <property type="entry name" value="SENSOR HISTIDINE KINASE CPXA"/>
    <property type="match status" value="1"/>
</dbReference>
<evidence type="ECO:0000256" key="1">
    <source>
        <dbReference type="ARBA" id="ARBA00000085"/>
    </source>
</evidence>
<dbReference type="EC" id="2.7.13.3" evidence="3"/>
<evidence type="ECO:0000256" key="2">
    <source>
        <dbReference type="ARBA" id="ARBA00004651"/>
    </source>
</evidence>
<dbReference type="Gene3D" id="1.10.287.130">
    <property type="match status" value="1"/>
</dbReference>
<evidence type="ECO:0000256" key="10">
    <source>
        <dbReference type="ARBA" id="ARBA00022840"/>
    </source>
</evidence>
<dbReference type="InterPro" id="IPR003594">
    <property type="entry name" value="HATPase_dom"/>
</dbReference>
<dbReference type="CDD" id="cd00082">
    <property type="entry name" value="HisKA"/>
    <property type="match status" value="1"/>
</dbReference>
<evidence type="ECO:0000256" key="3">
    <source>
        <dbReference type="ARBA" id="ARBA00012438"/>
    </source>
</evidence>
<evidence type="ECO:0000256" key="8">
    <source>
        <dbReference type="ARBA" id="ARBA00022741"/>
    </source>
</evidence>